<name>A0A9Q9M9D4_9ACTN</name>
<dbReference type="AlphaFoldDB" id="A0A9Q9M9D4"/>
<dbReference type="Proteomes" id="UP001058003">
    <property type="component" value="Chromosome"/>
</dbReference>
<dbReference type="GO" id="GO:0019441">
    <property type="term" value="P:L-tryptophan catabolic process to kynurenine"/>
    <property type="evidence" value="ECO:0007669"/>
    <property type="project" value="InterPro"/>
</dbReference>
<organism evidence="1 2">
    <name type="scientific">Dactylosporangium aurantiacum</name>
    <dbReference type="NCBI Taxonomy" id="35754"/>
    <lineage>
        <taxon>Bacteria</taxon>
        <taxon>Bacillati</taxon>
        <taxon>Actinomycetota</taxon>
        <taxon>Actinomycetes</taxon>
        <taxon>Micromonosporales</taxon>
        <taxon>Micromonosporaceae</taxon>
        <taxon>Dactylosporangium</taxon>
    </lineage>
</organism>
<dbReference type="GO" id="GO:0046872">
    <property type="term" value="F:metal ion binding"/>
    <property type="evidence" value="ECO:0007669"/>
    <property type="project" value="InterPro"/>
</dbReference>
<dbReference type="KEGG" id="daur:Daura_27745"/>
<dbReference type="InterPro" id="IPR037217">
    <property type="entry name" value="Trp/Indoleamine_2_3_dOase-like"/>
</dbReference>
<dbReference type="Gene3D" id="1.20.58.480">
    <property type="match status" value="2"/>
</dbReference>
<gene>
    <name evidence="1" type="ORF">Daura_27745</name>
</gene>
<dbReference type="RefSeq" id="WP_156089629.1">
    <property type="nucleotide sequence ID" value="NZ_CP073767.1"/>
</dbReference>
<evidence type="ECO:0008006" key="3">
    <source>
        <dbReference type="Google" id="ProtNLM"/>
    </source>
</evidence>
<reference evidence="1" key="1">
    <citation type="submission" date="2021-04" db="EMBL/GenBank/DDBJ databases">
        <title>Dactylosporangium aurantiacum NRRL B-8018 full assembly.</title>
        <authorList>
            <person name="Hartkoorn R.C."/>
            <person name="Beaudoing E."/>
            <person name="Hot D."/>
        </authorList>
    </citation>
    <scope>NUCLEOTIDE SEQUENCE</scope>
    <source>
        <strain evidence="1">NRRL B-8018</strain>
    </source>
</reference>
<dbReference type="EMBL" id="CP073767">
    <property type="protein sequence ID" value="UWZ50618.1"/>
    <property type="molecule type" value="Genomic_DNA"/>
</dbReference>
<evidence type="ECO:0000313" key="1">
    <source>
        <dbReference type="EMBL" id="UWZ50618.1"/>
    </source>
</evidence>
<sequence>METERNVHMADDCHLSGAADQHEHGMSGPVFAVGGPTAYDDVVRFTAAVRALHPLPEMPHPDFLFFQTLHLTAELLWYNVHFDIVRAAEDLGRGDYRGAHRLLRRATELQRLTVTHLGQVRSGIPQAEFLQIRASLPEGGSGLDSPGMRNLQKACRHLWRAFSAAMESDGVCAEAELLRAGTPHPDLAAVALEMLELDDAVLGWQQEHQRMVWARLGGHPTLHGLREPHGAGPVSLTGRSVEVLDRFVGHMRFPRLWQAVQQYQESVAGGPEPAPLGTTRAGRT</sequence>
<keyword evidence="2" id="KW-1185">Reference proteome</keyword>
<proteinExistence type="predicted"/>
<dbReference type="SUPFAM" id="SSF140959">
    <property type="entry name" value="Indolic compounds 2,3-dioxygenase-like"/>
    <property type="match status" value="1"/>
</dbReference>
<dbReference type="GO" id="GO:0020037">
    <property type="term" value="F:heme binding"/>
    <property type="evidence" value="ECO:0007669"/>
    <property type="project" value="InterPro"/>
</dbReference>
<dbReference type="OrthoDB" id="9776847at2"/>
<protein>
    <recommendedName>
        <fullName evidence="3">Tryptophan 2,3-dioxygenase</fullName>
    </recommendedName>
</protein>
<accession>A0A9Q9M9D4</accession>
<evidence type="ECO:0000313" key="2">
    <source>
        <dbReference type="Proteomes" id="UP001058003"/>
    </source>
</evidence>